<dbReference type="SUPFAM" id="SSF52540">
    <property type="entry name" value="P-loop containing nucleoside triphosphate hydrolases"/>
    <property type="match status" value="1"/>
</dbReference>
<keyword evidence="8 9" id="KW-0472">Membrane</keyword>
<dbReference type="InterPro" id="IPR027417">
    <property type="entry name" value="P-loop_NTPase"/>
</dbReference>
<evidence type="ECO:0000259" key="10">
    <source>
        <dbReference type="PROSITE" id="PS50893"/>
    </source>
</evidence>
<keyword evidence="6" id="KW-0067">ATP-binding</keyword>
<evidence type="ECO:0000256" key="8">
    <source>
        <dbReference type="ARBA" id="ARBA00023136"/>
    </source>
</evidence>
<dbReference type="AlphaFoldDB" id="H2XNZ6"/>
<keyword evidence="5" id="KW-0547">Nucleotide-binding</keyword>
<dbReference type="GO" id="GO:0140359">
    <property type="term" value="F:ABC-type transporter activity"/>
    <property type="evidence" value="ECO:0007669"/>
    <property type="project" value="InterPro"/>
</dbReference>
<dbReference type="Gene3D" id="3.40.50.300">
    <property type="entry name" value="P-loop containing nucleotide triphosphate hydrolases"/>
    <property type="match status" value="1"/>
</dbReference>
<evidence type="ECO:0000313" key="11">
    <source>
        <dbReference type="Ensembl" id="ENSCINP00000031379.1"/>
    </source>
</evidence>
<dbReference type="InterPro" id="IPR003439">
    <property type="entry name" value="ABC_transporter-like_ATP-bd"/>
</dbReference>
<dbReference type="InterPro" id="IPR003593">
    <property type="entry name" value="AAA+_ATPase"/>
</dbReference>
<dbReference type="OMA" id="MPRHLTY"/>
<keyword evidence="12" id="KW-1185">Reference proteome</keyword>
<dbReference type="SMART" id="SM00382">
    <property type="entry name" value="AAA"/>
    <property type="match status" value="1"/>
</dbReference>
<keyword evidence="7 9" id="KW-1133">Transmembrane helix</keyword>
<dbReference type="GeneTree" id="ENSGT00940000167029"/>
<feature type="transmembrane region" description="Helical" evidence="9">
    <location>
        <begin position="646"/>
        <end position="665"/>
    </location>
</feature>
<dbReference type="InterPro" id="IPR013525">
    <property type="entry name" value="ABC2_TM"/>
</dbReference>
<evidence type="ECO:0000256" key="1">
    <source>
        <dbReference type="ARBA" id="ARBA00004141"/>
    </source>
</evidence>
<accession>H2XNZ6</accession>
<dbReference type="InterPro" id="IPR043926">
    <property type="entry name" value="ABCG_dom"/>
</dbReference>
<protein>
    <recommendedName>
        <fullName evidence="10">ABC transporter domain-containing protein</fullName>
    </recommendedName>
</protein>
<evidence type="ECO:0000313" key="12">
    <source>
        <dbReference type="Proteomes" id="UP000008144"/>
    </source>
</evidence>
<dbReference type="PANTHER" id="PTHR48041">
    <property type="entry name" value="ABC TRANSPORTER G FAMILY MEMBER 28"/>
    <property type="match status" value="1"/>
</dbReference>
<dbReference type="FunCoup" id="H2XNZ6">
    <property type="interactions" value="1"/>
</dbReference>
<evidence type="ECO:0000256" key="9">
    <source>
        <dbReference type="SAM" id="Phobius"/>
    </source>
</evidence>
<dbReference type="Ensembl" id="ENSCINT00000033392.1">
    <property type="protein sequence ID" value="ENSCINP00000031379.1"/>
    <property type="gene ID" value="ENSCING00000020684.1"/>
</dbReference>
<dbReference type="Pfam" id="PF19055">
    <property type="entry name" value="ABC2_membrane_7"/>
    <property type="match status" value="1"/>
</dbReference>
<reference evidence="11" key="2">
    <citation type="journal article" date="2008" name="Genome Biol.">
        <title>Improved genome assembly and evidence-based global gene model set for the chordate Ciona intestinalis: new insight into intron and operon populations.</title>
        <authorList>
            <person name="Satou Y."/>
            <person name="Mineta K."/>
            <person name="Ogasawara M."/>
            <person name="Sasakura Y."/>
            <person name="Shoguchi E."/>
            <person name="Ueno K."/>
            <person name="Yamada L."/>
            <person name="Matsumoto J."/>
            <person name="Wasserscheid J."/>
            <person name="Dewar K."/>
            <person name="Wiley G.B."/>
            <person name="Macmil S.L."/>
            <person name="Roe B.A."/>
            <person name="Zeller R.W."/>
            <person name="Hastings K.E."/>
            <person name="Lemaire P."/>
            <person name="Lindquist E."/>
            <person name="Endo T."/>
            <person name="Hotta K."/>
            <person name="Inaba K."/>
        </authorList>
    </citation>
    <scope>NUCLEOTIDE SEQUENCE [LARGE SCALE GENOMIC DNA]</scope>
    <source>
        <strain evidence="11">wild type</strain>
    </source>
</reference>
<dbReference type="PANTHER" id="PTHR48041:SF139">
    <property type="entry name" value="PROTEIN SCARLET"/>
    <property type="match status" value="1"/>
</dbReference>
<dbReference type="GO" id="GO:0005886">
    <property type="term" value="C:plasma membrane"/>
    <property type="evidence" value="ECO:0000318"/>
    <property type="project" value="GO_Central"/>
</dbReference>
<feature type="transmembrane region" description="Helical" evidence="9">
    <location>
        <begin position="433"/>
        <end position="456"/>
    </location>
</feature>
<dbReference type="InParanoid" id="H2XNZ6"/>
<reference evidence="12" key="1">
    <citation type="journal article" date="2002" name="Science">
        <title>The draft genome of Ciona intestinalis: insights into chordate and vertebrate origins.</title>
        <authorList>
            <person name="Dehal P."/>
            <person name="Satou Y."/>
            <person name="Campbell R.K."/>
            <person name="Chapman J."/>
            <person name="Degnan B."/>
            <person name="De Tomaso A."/>
            <person name="Davidson B."/>
            <person name="Di Gregorio A."/>
            <person name="Gelpke M."/>
            <person name="Goodstein D.M."/>
            <person name="Harafuji N."/>
            <person name="Hastings K.E."/>
            <person name="Ho I."/>
            <person name="Hotta K."/>
            <person name="Huang W."/>
            <person name="Kawashima T."/>
            <person name="Lemaire P."/>
            <person name="Martinez D."/>
            <person name="Meinertzhagen I.A."/>
            <person name="Necula S."/>
            <person name="Nonaka M."/>
            <person name="Putnam N."/>
            <person name="Rash S."/>
            <person name="Saiga H."/>
            <person name="Satake M."/>
            <person name="Terry A."/>
            <person name="Yamada L."/>
            <person name="Wang H.G."/>
            <person name="Awazu S."/>
            <person name="Azumi K."/>
            <person name="Boore J."/>
            <person name="Branno M."/>
            <person name="Chin-Bow S."/>
            <person name="DeSantis R."/>
            <person name="Doyle S."/>
            <person name="Francino P."/>
            <person name="Keys D.N."/>
            <person name="Haga S."/>
            <person name="Hayashi H."/>
            <person name="Hino K."/>
            <person name="Imai K.S."/>
            <person name="Inaba K."/>
            <person name="Kano S."/>
            <person name="Kobayashi K."/>
            <person name="Kobayashi M."/>
            <person name="Lee B.I."/>
            <person name="Makabe K.W."/>
            <person name="Manohar C."/>
            <person name="Matassi G."/>
            <person name="Medina M."/>
            <person name="Mochizuki Y."/>
            <person name="Mount S."/>
            <person name="Morishita T."/>
            <person name="Miura S."/>
            <person name="Nakayama A."/>
            <person name="Nishizaka S."/>
            <person name="Nomoto H."/>
            <person name="Ohta F."/>
            <person name="Oishi K."/>
            <person name="Rigoutsos I."/>
            <person name="Sano M."/>
            <person name="Sasaki A."/>
            <person name="Sasakura Y."/>
            <person name="Shoguchi E."/>
            <person name="Shin-i T."/>
            <person name="Spagnuolo A."/>
            <person name="Stainier D."/>
            <person name="Suzuki M.M."/>
            <person name="Tassy O."/>
            <person name="Takatori N."/>
            <person name="Tokuoka M."/>
            <person name="Yagi K."/>
            <person name="Yoshizaki F."/>
            <person name="Wada S."/>
            <person name="Zhang C."/>
            <person name="Hyatt P.D."/>
            <person name="Larimer F."/>
            <person name="Detter C."/>
            <person name="Doggett N."/>
            <person name="Glavina T."/>
            <person name="Hawkins T."/>
            <person name="Richardson P."/>
            <person name="Lucas S."/>
            <person name="Kohara Y."/>
            <person name="Levine M."/>
            <person name="Satoh N."/>
            <person name="Rokhsar D.S."/>
        </authorList>
    </citation>
    <scope>NUCLEOTIDE SEQUENCE [LARGE SCALE GENOMIC DNA]</scope>
</reference>
<organism evidence="11 12">
    <name type="scientific">Ciona intestinalis</name>
    <name type="common">Transparent sea squirt</name>
    <name type="synonym">Ascidia intestinalis</name>
    <dbReference type="NCBI Taxonomy" id="7719"/>
    <lineage>
        <taxon>Eukaryota</taxon>
        <taxon>Metazoa</taxon>
        <taxon>Chordata</taxon>
        <taxon>Tunicata</taxon>
        <taxon>Ascidiacea</taxon>
        <taxon>Phlebobranchia</taxon>
        <taxon>Cionidae</taxon>
        <taxon>Ciona</taxon>
    </lineage>
</organism>
<evidence type="ECO:0000256" key="5">
    <source>
        <dbReference type="ARBA" id="ARBA00022741"/>
    </source>
</evidence>
<dbReference type="PROSITE" id="PS50893">
    <property type="entry name" value="ABC_TRANSPORTER_2"/>
    <property type="match status" value="1"/>
</dbReference>
<keyword evidence="4 9" id="KW-0812">Transmembrane</keyword>
<sequence length="673" mass="75009">MADNVAYNCTEGEPVLTRNRRGANIETTITNADGIHAPTSRPLPSLSWNNINVKVPQATRCFGRIKKPEKIILNNVSGYAEPGRLLAIIGSSGAGKSTLLNMLTWRNKSQLYMTGDILVNGVSMGADISSISAYVEQDDLFMGELTVKEHLMFAARLQMSPDVSDETKSRRVHEIMKQLSLKRCENTTIGTPGTKTLSGGEKKRLSLATKLLTNPSIMFFDEPTSGLDSYLARMIVDSMKTVAKSGHTGCTVICTIHQPSSEVFEMFDDLMILAMGRVVYHGEIPGALQHYADNGFPCPRNYNPSDHFIMEIAIVPGEEKQSKARTIKLIESFEQKNSPKKHSTENGESILVFTQSTMTSQTTIKSSGSKSPYKVGFVSQFNACFIRAIKTTYRNDVVKRSLFISATLQPILIALVFFRQYGKHYVSSEVSDIIGLIFITTLSLSLNFVFGVLYSFPLEIHVFKREYFSGMYGAAPYFLSKNLAELPTYIIIPFIYATLLYFISGLFPGWQQYINFCLVMILLTNTGISFSYLIACATPSLNLAIAVAPLTIIPLVVFGGFLTNNGNLPVFLDWIKYLSWFFYANELLNINQWENVGFLAIAPGCPQFAPPNATIVDTRPGPCLFANGQSVIRSLNFNVDNYYRDIGLMFTLLVAFRVFAFGFMLRRVRESER</sequence>
<dbReference type="HOGENOM" id="CLU_000604_57_6_1"/>
<dbReference type="GO" id="GO:0055085">
    <property type="term" value="P:transmembrane transport"/>
    <property type="evidence" value="ECO:0000318"/>
    <property type="project" value="GO_Central"/>
</dbReference>
<dbReference type="Pfam" id="PF00005">
    <property type="entry name" value="ABC_tran"/>
    <property type="match status" value="1"/>
</dbReference>
<evidence type="ECO:0000256" key="7">
    <source>
        <dbReference type="ARBA" id="ARBA00022989"/>
    </source>
</evidence>
<evidence type="ECO:0000256" key="2">
    <source>
        <dbReference type="ARBA" id="ARBA00005814"/>
    </source>
</evidence>
<proteinExistence type="inferred from homology"/>
<feature type="transmembrane region" description="Helical" evidence="9">
    <location>
        <begin position="513"/>
        <end position="534"/>
    </location>
</feature>
<dbReference type="Proteomes" id="UP000008144">
    <property type="component" value="Chromosome 11"/>
</dbReference>
<dbReference type="GO" id="GO:0016887">
    <property type="term" value="F:ATP hydrolysis activity"/>
    <property type="evidence" value="ECO:0007669"/>
    <property type="project" value="InterPro"/>
</dbReference>
<reference evidence="11" key="3">
    <citation type="submission" date="2025-08" db="UniProtKB">
        <authorList>
            <consortium name="Ensembl"/>
        </authorList>
    </citation>
    <scope>IDENTIFICATION</scope>
</reference>
<dbReference type="GO" id="GO:0042626">
    <property type="term" value="F:ATPase-coupled transmembrane transporter activity"/>
    <property type="evidence" value="ECO:0000318"/>
    <property type="project" value="GO_Central"/>
</dbReference>
<evidence type="ECO:0000256" key="3">
    <source>
        <dbReference type="ARBA" id="ARBA00022448"/>
    </source>
</evidence>
<reference evidence="11" key="4">
    <citation type="submission" date="2025-09" db="UniProtKB">
        <authorList>
            <consortium name="Ensembl"/>
        </authorList>
    </citation>
    <scope>IDENTIFICATION</scope>
</reference>
<feature type="domain" description="ABC transporter" evidence="10">
    <location>
        <begin position="53"/>
        <end position="300"/>
    </location>
</feature>
<evidence type="ECO:0000256" key="6">
    <source>
        <dbReference type="ARBA" id="ARBA00022840"/>
    </source>
</evidence>
<feature type="transmembrane region" description="Helical" evidence="9">
    <location>
        <begin position="402"/>
        <end position="421"/>
    </location>
</feature>
<dbReference type="InterPro" id="IPR050352">
    <property type="entry name" value="ABCG_transporters"/>
</dbReference>
<dbReference type="CDD" id="cd03213">
    <property type="entry name" value="ABCG_EPDR"/>
    <property type="match status" value="1"/>
</dbReference>
<evidence type="ECO:0000256" key="4">
    <source>
        <dbReference type="ARBA" id="ARBA00022692"/>
    </source>
</evidence>
<keyword evidence="3" id="KW-0813">Transport</keyword>
<name>H2XNZ6_CIOIN</name>
<comment type="similarity">
    <text evidence="2">Belongs to the ABC transporter superfamily. ABCG family. Eye pigment precursor importer (TC 3.A.1.204) subfamily.</text>
</comment>
<dbReference type="FunFam" id="3.40.50.300:FF:003483">
    <property type="entry name" value="WHiTe (Drosophila) related ABC transporter"/>
    <property type="match status" value="1"/>
</dbReference>
<comment type="subcellular location">
    <subcellularLocation>
        <location evidence="1">Membrane</location>
        <topology evidence="1">Multi-pass membrane protein</topology>
    </subcellularLocation>
</comment>
<dbReference type="Pfam" id="PF01061">
    <property type="entry name" value="ABC2_membrane"/>
    <property type="match status" value="1"/>
</dbReference>
<dbReference type="GO" id="GO:0005524">
    <property type="term" value="F:ATP binding"/>
    <property type="evidence" value="ECO:0007669"/>
    <property type="project" value="UniProtKB-KW"/>
</dbReference>
<feature type="transmembrane region" description="Helical" evidence="9">
    <location>
        <begin position="541"/>
        <end position="562"/>
    </location>
</feature>
<dbReference type="EMBL" id="EAAA01000649">
    <property type="status" value="NOT_ANNOTATED_CDS"/>
    <property type="molecule type" value="Genomic_DNA"/>
</dbReference>
<feature type="transmembrane region" description="Helical" evidence="9">
    <location>
        <begin position="486"/>
        <end position="507"/>
    </location>
</feature>